<dbReference type="KEGG" id="llu:AKJ09_04382"/>
<dbReference type="AlphaFoldDB" id="A0A0K1PW26"/>
<reference evidence="1 2" key="1">
    <citation type="submission" date="2015-08" db="EMBL/GenBank/DDBJ databases">
        <authorList>
            <person name="Babu N.S."/>
            <person name="Beckwith C.J."/>
            <person name="Beseler K.G."/>
            <person name="Brison A."/>
            <person name="Carone J.V."/>
            <person name="Caskin T.P."/>
            <person name="Diamond M."/>
            <person name="Durham M.E."/>
            <person name="Foxe J.M."/>
            <person name="Go M."/>
            <person name="Henderson B.A."/>
            <person name="Jones I.B."/>
            <person name="McGettigan J.A."/>
            <person name="Micheletti S.J."/>
            <person name="Nasrallah M.E."/>
            <person name="Ortiz D."/>
            <person name="Piller C.R."/>
            <person name="Privatt S.R."/>
            <person name="Schneider S.L."/>
            <person name="Sharp S."/>
            <person name="Smith T.C."/>
            <person name="Stanton J.D."/>
            <person name="Ullery H.E."/>
            <person name="Wilson R.J."/>
            <person name="Serrano M.G."/>
            <person name="Buck G."/>
            <person name="Lee V."/>
            <person name="Wang Y."/>
            <person name="Carvalho R."/>
            <person name="Voegtly L."/>
            <person name="Shi R."/>
            <person name="Duckworth R."/>
            <person name="Johnson A."/>
            <person name="Loviza R."/>
            <person name="Walstead R."/>
            <person name="Shah Z."/>
            <person name="Kiflezghi M."/>
            <person name="Wade K."/>
            <person name="Ball S.L."/>
            <person name="Bradley K.W."/>
            <person name="Asai D.J."/>
            <person name="Bowman C.A."/>
            <person name="Russell D.A."/>
            <person name="Pope W.H."/>
            <person name="Jacobs-Sera D."/>
            <person name="Hendrix R.W."/>
            <person name="Hatfull G.F."/>
        </authorList>
    </citation>
    <scope>NUCLEOTIDE SEQUENCE [LARGE SCALE GENOMIC DNA]</scope>
    <source>
        <strain evidence="1 2">DSM 27648</strain>
    </source>
</reference>
<organism evidence="1 2">
    <name type="scientific">Labilithrix luteola</name>
    <dbReference type="NCBI Taxonomy" id="1391654"/>
    <lineage>
        <taxon>Bacteria</taxon>
        <taxon>Pseudomonadati</taxon>
        <taxon>Myxococcota</taxon>
        <taxon>Polyangia</taxon>
        <taxon>Polyangiales</taxon>
        <taxon>Labilitrichaceae</taxon>
        <taxon>Labilithrix</taxon>
    </lineage>
</organism>
<evidence type="ECO:0000313" key="2">
    <source>
        <dbReference type="Proteomes" id="UP000064967"/>
    </source>
</evidence>
<gene>
    <name evidence="1" type="ORF">AKJ09_04382</name>
</gene>
<evidence type="ECO:0000313" key="1">
    <source>
        <dbReference type="EMBL" id="AKU97718.1"/>
    </source>
</evidence>
<dbReference type="EMBL" id="CP012333">
    <property type="protein sequence ID" value="AKU97718.1"/>
    <property type="molecule type" value="Genomic_DNA"/>
</dbReference>
<dbReference type="Proteomes" id="UP000064967">
    <property type="component" value="Chromosome"/>
</dbReference>
<sequence>MFEGVAESTPSRKYVVRFSRDLPHAWSNARQSRGSSPHA</sequence>
<proteinExistence type="predicted"/>
<name>A0A0K1PW26_9BACT</name>
<keyword evidence="2" id="KW-1185">Reference proteome</keyword>
<protein>
    <submittedName>
        <fullName evidence="1">Uncharacterized protein</fullName>
    </submittedName>
</protein>
<accession>A0A0K1PW26</accession>
<dbReference type="STRING" id="1391654.AKJ09_04382"/>